<gene>
    <name evidence="2" type="ORF">GO594_14370</name>
</gene>
<name>A0A7X3H8V8_9GAMM</name>
<dbReference type="EMBL" id="WTFN01000031">
    <property type="protein sequence ID" value="MWK57165.1"/>
    <property type="molecule type" value="Genomic_DNA"/>
</dbReference>
<comment type="caution">
    <text evidence="2">The sequence shown here is derived from an EMBL/GenBank/DDBJ whole genome shotgun (WGS) entry which is preliminary data.</text>
</comment>
<organism evidence="2 3">
    <name type="scientific">Metapseudomonas otitidis</name>
    <dbReference type="NCBI Taxonomy" id="319939"/>
    <lineage>
        <taxon>Bacteria</taxon>
        <taxon>Pseudomonadati</taxon>
        <taxon>Pseudomonadota</taxon>
        <taxon>Gammaproteobacteria</taxon>
        <taxon>Pseudomonadales</taxon>
        <taxon>Pseudomonadaceae</taxon>
        <taxon>Metapseudomonas</taxon>
    </lineage>
</organism>
<dbReference type="Gene3D" id="3.90.1340.10">
    <property type="entry name" value="Phage tail collar domain"/>
    <property type="match status" value="1"/>
</dbReference>
<evidence type="ECO:0000313" key="3">
    <source>
        <dbReference type="Proteomes" id="UP000461288"/>
    </source>
</evidence>
<dbReference type="RefSeq" id="WP_160481209.1">
    <property type="nucleotide sequence ID" value="NZ_BQIA01000054.1"/>
</dbReference>
<evidence type="ECO:0000259" key="1">
    <source>
        <dbReference type="Pfam" id="PF07484"/>
    </source>
</evidence>
<dbReference type="Pfam" id="PF07484">
    <property type="entry name" value="Collar"/>
    <property type="match status" value="1"/>
</dbReference>
<dbReference type="InterPro" id="IPR011083">
    <property type="entry name" value="Phage_tail_collar_dom"/>
</dbReference>
<sequence length="330" mass="35834">MTQYKRPDETVFASGAKTGEVENFPDIARGWGVSFDQTNGIPPMEWFNALFKRNDEALRYLLQRGIAEWSVTEEYAPGAYVQEASKCWKARLINLGKRPSTSRSEWVECNFTSDELSQAYAALTHSHSFSELKDKPKTLGGYGITDAAPIQTPAFTGFPTAPTPPQGDSSTRLATTEFVQSSTTPVGAVMFFATETAPPGWLKANGDAVSRITYSKLFQMVGVSYGAGDGVNTFNLPDLRGEFLRGWDDGRGVDTGRLFGSAQAAEVGAHQHPMKYWVWKDGTGQGSHSYVKPYTQTTGGVSGLDAQGTGPNSGAENRPRNVALLACIKF</sequence>
<accession>A0A7X3H8V8</accession>
<proteinExistence type="predicted"/>
<dbReference type="SUPFAM" id="SSF88874">
    <property type="entry name" value="Receptor-binding domain of short tail fibre protein gp12"/>
    <property type="match status" value="1"/>
</dbReference>
<evidence type="ECO:0000313" key="2">
    <source>
        <dbReference type="EMBL" id="MWK57165.1"/>
    </source>
</evidence>
<feature type="domain" description="Phage tail collar" evidence="1">
    <location>
        <begin position="187"/>
        <end position="244"/>
    </location>
</feature>
<reference evidence="2 3" key="1">
    <citation type="submission" date="2019-12" db="EMBL/GenBank/DDBJ databases">
        <title>Draft genome sequence of Pseudomonas otitidis recovered from a chicken carcass.</title>
        <authorList>
            <person name="Vieira T.R."/>
            <person name="Oliviera E.F.C."/>
            <person name="Silva N.M.V."/>
            <person name="Sambrano G.E."/>
            <person name="Cibulski S.P."/>
            <person name="Cardoso M.R.I."/>
        </authorList>
    </citation>
    <scope>NUCLEOTIDE SEQUENCE [LARGE SCALE GENOMIC DNA]</scope>
    <source>
        <strain evidence="2 3">25_K</strain>
    </source>
</reference>
<dbReference type="Proteomes" id="UP000461288">
    <property type="component" value="Unassembled WGS sequence"/>
</dbReference>
<dbReference type="InterPro" id="IPR037053">
    <property type="entry name" value="Phage_tail_collar_dom_sf"/>
</dbReference>
<protein>
    <recommendedName>
        <fullName evidence="1">Phage tail collar domain-containing protein</fullName>
    </recommendedName>
</protein>
<dbReference type="AlphaFoldDB" id="A0A7X3H8V8"/>